<gene>
    <name evidence="2" type="ORF">KQJ23_10115</name>
</gene>
<keyword evidence="3" id="KW-1185">Reference proteome</keyword>
<dbReference type="RefSeq" id="WP_216478707.1">
    <property type="nucleotide sequence ID" value="NZ_JAHLQJ010000007.1"/>
</dbReference>
<dbReference type="Proteomes" id="UP000743001">
    <property type="component" value="Unassembled WGS sequence"/>
</dbReference>
<feature type="transmembrane region" description="Helical" evidence="1">
    <location>
        <begin position="314"/>
        <end position="332"/>
    </location>
</feature>
<keyword evidence="1" id="KW-0472">Membrane</keyword>
<evidence type="ECO:0000256" key="1">
    <source>
        <dbReference type="SAM" id="Phobius"/>
    </source>
</evidence>
<evidence type="ECO:0000313" key="3">
    <source>
        <dbReference type="Proteomes" id="UP000743001"/>
    </source>
</evidence>
<organism evidence="2 3">
    <name type="scientific">Paenibacillus brevis</name>
    <dbReference type="NCBI Taxonomy" id="2841508"/>
    <lineage>
        <taxon>Bacteria</taxon>
        <taxon>Bacillati</taxon>
        <taxon>Bacillota</taxon>
        <taxon>Bacilli</taxon>
        <taxon>Bacillales</taxon>
        <taxon>Paenibacillaceae</taxon>
        <taxon>Paenibacillus</taxon>
    </lineage>
</organism>
<sequence>MWIRLLLLATVFWVGTGFSAPTEGQQLIVSGDPKRIHPQLGAYVEEIVPGEEREYAVEISNPTEQDITALLYMAEATPALGGGKDFTLPDDPDLGAAAWFTTPDRTITLRAGETQRFSVKLRFPAAVQPGQYIAVIGVYDNQDQAVEVTDDARARFVTHIIRKTGLQVVLNYKLDEAKPPQAIPHSITYGQENEKAFLSILLMNEGGSLSKPEMKVLVKKLEEDKPVLQLETHFDSIYAGTVAQHRAELSRALVPGAYVAEVSTTVNGHSVQRVLTFEVEGEEERTRWGTASSGKVVQVAEDGSSLPASWLGEYRLYLYAGLLLLLAIVTWLRKRNDKRRKKEPH</sequence>
<comment type="caution">
    <text evidence="2">The sequence shown here is derived from an EMBL/GenBank/DDBJ whole genome shotgun (WGS) entry which is preliminary data.</text>
</comment>
<keyword evidence="1" id="KW-0812">Transmembrane</keyword>
<proteinExistence type="predicted"/>
<dbReference type="EMBL" id="JAHLQJ010000007">
    <property type="protein sequence ID" value="MBU5672176.1"/>
    <property type="molecule type" value="Genomic_DNA"/>
</dbReference>
<protein>
    <submittedName>
        <fullName evidence="2">DUF916 domain-containing protein</fullName>
    </submittedName>
</protein>
<keyword evidence="1" id="KW-1133">Transmembrane helix</keyword>
<name>A0ABS6FQG8_9BACL</name>
<accession>A0ABS6FQG8</accession>
<reference evidence="2 3" key="1">
    <citation type="submission" date="2021-06" db="EMBL/GenBank/DDBJ databases">
        <authorList>
            <person name="Sun Q."/>
            <person name="Li D."/>
        </authorList>
    </citation>
    <scope>NUCLEOTIDE SEQUENCE [LARGE SCALE GENOMIC DNA]</scope>
    <source>
        <strain evidence="2 3">MSJ-6</strain>
    </source>
</reference>
<evidence type="ECO:0000313" key="2">
    <source>
        <dbReference type="EMBL" id="MBU5672176.1"/>
    </source>
</evidence>